<keyword evidence="4" id="KW-0472">Membrane</keyword>
<evidence type="ECO:0000256" key="1">
    <source>
        <dbReference type="ARBA" id="ARBA00004685"/>
    </source>
</evidence>
<organism evidence="5 6">
    <name type="scientific">Crepidotus variabilis</name>
    <dbReference type="NCBI Taxonomy" id="179855"/>
    <lineage>
        <taxon>Eukaryota</taxon>
        <taxon>Fungi</taxon>
        <taxon>Dikarya</taxon>
        <taxon>Basidiomycota</taxon>
        <taxon>Agaricomycotina</taxon>
        <taxon>Agaricomycetes</taxon>
        <taxon>Agaricomycetidae</taxon>
        <taxon>Agaricales</taxon>
        <taxon>Agaricineae</taxon>
        <taxon>Crepidotaceae</taxon>
        <taxon>Crepidotus</taxon>
    </lineage>
</organism>
<dbReference type="GO" id="GO:0016491">
    <property type="term" value="F:oxidoreductase activity"/>
    <property type="evidence" value="ECO:0007669"/>
    <property type="project" value="UniProtKB-KW"/>
</dbReference>
<keyword evidence="2" id="KW-0560">Oxidoreductase</keyword>
<keyword evidence="6" id="KW-1185">Reference proteome</keyword>
<feature type="transmembrane region" description="Helical" evidence="4">
    <location>
        <begin position="6"/>
        <end position="29"/>
    </location>
</feature>
<dbReference type="PANTHER" id="PTHR33365:SF11">
    <property type="entry name" value="TAT PATHWAY SIGNAL SEQUENCE"/>
    <property type="match status" value="1"/>
</dbReference>
<dbReference type="EMBL" id="MU157903">
    <property type="protein sequence ID" value="KAF9524163.1"/>
    <property type="molecule type" value="Genomic_DNA"/>
</dbReference>
<comment type="similarity">
    <text evidence="3">Belongs to the ustYa family.</text>
</comment>
<gene>
    <name evidence="5" type="ORF">CPB83DRAFT_861718</name>
</gene>
<evidence type="ECO:0000256" key="3">
    <source>
        <dbReference type="ARBA" id="ARBA00035112"/>
    </source>
</evidence>
<keyword evidence="4" id="KW-1133">Transmembrane helix</keyword>
<dbReference type="Pfam" id="PF11807">
    <property type="entry name" value="UstYa"/>
    <property type="match status" value="1"/>
</dbReference>
<sequence length="200" mass="22987">MAIWHRTLASILLVSLNLFNLGYIVITLLKTREARVSQETYSYRGHDYPETLPLPMGEPPLVLMTDEESVHYPLLGMESDSEWFALADLESGSGYLRLGPENRIFAVSMFHQMHCLRMINLAFLKAHIASPPHLHHCLNYLRQAALCKADLSLEPGNFEERNFETQRSGATHLCQDWSAVYPFMETKYQWWKSLNGTKAE</sequence>
<comment type="caution">
    <text evidence="5">The sequence shown here is derived from an EMBL/GenBank/DDBJ whole genome shotgun (WGS) entry which is preliminary data.</text>
</comment>
<proteinExistence type="inferred from homology"/>
<keyword evidence="4" id="KW-0812">Transmembrane</keyword>
<dbReference type="PANTHER" id="PTHR33365">
    <property type="entry name" value="YALI0B05434P"/>
    <property type="match status" value="1"/>
</dbReference>
<evidence type="ECO:0000313" key="5">
    <source>
        <dbReference type="EMBL" id="KAF9524163.1"/>
    </source>
</evidence>
<evidence type="ECO:0000313" key="6">
    <source>
        <dbReference type="Proteomes" id="UP000807306"/>
    </source>
</evidence>
<dbReference type="Proteomes" id="UP000807306">
    <property type="component" value="Unassembled WGS sequence"/>
</dbReference>
<protein>
    <recommendedName>
        <fullName evidence="7">Oxidase ustYa</fullName>
    </recommendedName>
</protein>
<dbReference type="AlphaFoldDB" id="A0A9P6JKQ3"/>
<reference evidence="5" key="1">
    <citation type="submission" date="2020-11" db="EMBL/GenBank/DDBJ databases">
        <authorList>
            <consortium name="DOE Joint Genome Institute"/>
            <person name="Ahrendt S."/>
            <person name="Riley R."/>
            <person name="Andreopoulos W."/>
            <person name="Labutti K."/>
            <person name="Pangilinan J."/>
            <person name="Ruiz-Duenas F.J."/>
            <person name="Barrasa J.M."/>
            <person name="Sanchez-Garcia M."/>
            <person name="Camarero S."/>
            <person name="Miyauchi S."/>
            <person name="Serrano A."/>
            <person name="Linde D."/>
            <person name="Babiker R."/>
            <person name="Drula E."/>
            <person name="Ayuso-Fernandez I."/>
            <person name="Pacheco R."/>
            <person name="Padilla G."/>
            <person name="Ferreira P."/>
            <person name="Barriuso J."/>
            <person name="Kellner H."/>
            <person name="Castanera R."/>
            <person name="Alfaro M."/>
            <person name="Ramirez L."/>
            <person name="Pisabarro A.G."/>
            <person name="Kuo A."/>
            <person name="Tritt A."/>
            <person name="Lipzen A."/>
            <person name="He G."/>
            <person name="Yan M."/>
            <person name="Ng V."/>
            <person name="Cullen D."/>
            <person name="Martin F."/>
            <person name="Rosso M.-N."/>
            <person name="Henrissat B."/>
            <person name="Hibbett D."/>
            <person name="Martinez A.T."/>
            <person name="Grigoriev I.V."/>
        </authorList>
    </citation>
    <scope>NUCLEOTIDE SEQUENCE</scope>
    <source>
        <strain evidence="5">CBS 506.95</strain>
    </source>
</reference>
<dbReference type="OrthoDB" id="3687641at2759"/>
<evidence type="ECO:0000256" key="4">
    <source>
        <dbReference type="SAM" id="Phobius"/>
    </source>
</evidence>
<accession>A0A9P6JKQ3</accession>
<dbReference type="GO" id="GO:0043386">
    <property type="term" value="P:mycotoxin biosynthetic process"/>
    <property type="evidence" value="ECO:0007669"/>
    <property type="project" value="InterPro"/>
</dbReference>
<comment type="pathway">
    <text evidence="1">Mycotoxin biosynthesis.</text>
</comment>
<dbReference type="InterPro" id="IPR021765">
    <property type="entry name" value="UstYa-like"/>
</dbReference>
<evidence type="ECO:0000256" key="2">
    <source>
        <dbReference type="ARBA" id="ARBA00023002"/>
    </source>
</evidence>
<name>A0A9P6JKQ3_9AGAR</name>
<evidence type="ECO:0008006" key="7">
    <source>
        <dbReference type="Google" id="ProtNLM"/>
    </source>
</evidence>